<keyword evidence="2" id="KW-1185">Reference proteome</keyword>
<dbReference type="AlphaFoldDB" id="A0A517VEV7"/>
<dbReference type="EMBL" id="CP036343">
    <property type="protein sequence ID" value="QDT91543.1"/>
    <property type="molecule type" value="Genomic_DNA"/>
</dbReference>
<evidence type="ECO:0000313" key="1">
    <source>
        <dbReference type="EMBL" id="QDT91543.1"/>
    </source>
</evidence>
<name>A0A517VEV7_9PLAN</name>
<sequence>MPSKQVKDILDHIRAIHSQLNQVCKQLGEQEPDSRLQLLLRYLGRHEENFSKALNRYEKDAIGKGVLETWLQFSSDEIIDEAFQEVDLHMGMTPEEIIRNVLLLDTKLVKLYRDLAISAPVPRVQELFADLIQLEEGKEHQYVRILQEWE</sequence>
<gene>
    <name evidence="1" type="ORF">Pan161_32020</name>
</gene>
<dbReference type="RefSeq" id="WP_145228497.1">
    <property type="nucleotide sequence ID" value="NZ_CP036343.1"/>
</dbReference>
<dbReference type="OrthoDB" id="278693at2"/>
<dbReference type="KEGG" id="gax:Pan161_32020"/>
<evidence type="ECO:0000313" key="2">
    <source>
        <dbReference type="Proteomes" id="UP000316855"/>
    </source>
</evidence>
<proteinExistence type="predicted"/>
<dbReference type="Proteomes" id="UP000316855">
    <property type="component" value="Chromosome"/>
</dbReference>
<accession>A0A517VEV7</accession>
<organism evidence="1 2">
    <name type="scientific">Gimesia algae</name>
    <dbReference type="NCBI Taxonomy" id="2527971"/>
    <lineage>
        <taxon>Bacteria</taxon>
        <taxon>Pseudomonadati</taxon>
        <taxon>Planctomycetota</taxon>
        <taxon>Planctomycetia</taxon>
        <taxon>Planctomycetales</taxon>
        <taxon>Planctomycetaceae</taxon>
        <taxon>Gimesia</taxon>
    </lineage>
</organism>
<protein>
    <submittedName>
        <fullName evidence="1">Uncharacterized protein</fullName>
    </submittedName>
</protein>
<reference evidence="1 2" key="1">
    <citation type="submission" date="2019-02" db="EMBL/GenBank/DDBJ databases">
        <title>Deep-cultivation of Planctomycetes and their phenomic and genomic characterization uncovers novel biology.</title>
        <authorList>
            <person name="Wiegand S."/>
            <person name="Jogler M."/>
            <person name="Boedeker C."/>
            <person name="Pinto D."/>
            <person name="Vollmers J."/>
            <person name="Rivas-Marin E."/>
            <person name="Kohn T."/>
            <person name="Peeters S.H."/>
            <person name="Heuer A."/>
            <person name="Rast P."/>
            <person name="Oberbeckmann S."/>
            <person name="Bunk B."/>
            <person name="Jeske O."/>
            <person name="Meyerdierks A."/>
            <person name="Storesund J.E."/>
            <person name="Kallscheuer N."/>
            <person name="Luecker S."/>
            <person name="Lage O.M."/>
            <person name="Pohl T."/>
            <person name="Merkel B.J."/>
            <person name="Hornburger P."/>
            <person name="Mueller R.-W."/>
            <person name="Bruemmer F."/>
            <person name="Labrenz M."/>
            <person name="Spormann A.M."/>
            <person name="Op den Camp H."/>
            <person name="Overmann J."/>
            <person name="Amann R."/>
            <person name="Jetten M.S.M."/>
            <person name="Mascher T."/>
            <person name="Medema M.H."/>
            <person name="Devos D.P."/>
            <person name="Kaster A.-K."/>
            <person name="Ovreas L."/>
            <person name="Rohde M."/>
            <person name="Galperin M.Y."/>
            <person name="Jogler C."/>
        </authorList>
    </citation>
    <scope>NUCLEOTIDE SEQUENCE [LARGE SCALE GENOMIC DNA]</scope>
    <source>
        <strain evidence="1 2">Pan161</strain>
    </source>
</reference>